<dbReference type="EC" id="3.2.-.-" evidence="15"/>
<keyword evidence="5" id="KW-0808">Transferase</keyword>
<evidence type="ECO:0000256" key="14">
    <source>
        <dbReference type="ARBA" id="ARBA00093308"/>
    </source>
</evidence>
<evidence type="ECO:0000313" key="21">
    <source>
        <dbReference type="Proteomes" id="UP000031575"/>
    </source>
</evidence>
<dbReference type="FunFam" id="2.60.120.200:FF:000159">
    <property type="entry name" value="Glycosidase"/>
    <property type="match status" value="1"/>
</dbReference>
<feature type="compositionally biased region" description="Low complexity" evidence="17">
    <location>
        <begin position="405"/>
        <end position="434"/>
    </location>
</feature>
<dbReference type="CDD" id="cd02183">
    <property type="entry name" value="GH16_fungal_CRH1_transglycosylase"/>
    <property type="match status" value="1"/>
</dbReference>
<evidence type="ECO:0000256" key="2">
    <source>
        <dbReference type="ARBA" id="ARBA00004589"/>
    </source>
</evidence>
<comment type="subcellular location">
    <subcellularLocation>
        <location evidence="2">Membrane</location>
        <topology evidence="2">Lipid-anchor</topology>
        <topology evidence="2">GPI-anchor</topology>
    </subcellularLocation>
</comment>
<dbReference type="InterPro" id="IPR050546">
    <property type="entry name" value="Glycosyl_Hydrlase_16"/>
</dbReference>
<comment type="similarity">
    <text evidence="13">Belongs to the glycosyl hydrolase 16 family. CRH1 subfamily.</text>
</comment>
<keyword evidence="4" id="KW-0328">Glycosyltransferase</keyword>
<dbReference type="PROSITE" id="PS51762">
    <property type="entry name" value="GH16_2"/>
    <property type="match status" value="1"/>
</dbReference>
<dbReference type="HOGENOM" id="CLU_040459_0_0_1"/>
<dbReference type="OrthoDB" id="4781at2759"/>
<feature type="region of interest" description="Disordered" evidence="17">
    <location>
        <begin position="337"/>
        <end position="439"/>
    </location>
</feature>
<dbReference type="GO" id="GO:0016757">
    <property type="term" value="F:glycosyltransferase activity"/>
    <property type="evidence" value="ECO:0007669"/>
    <property type="project" value="UniProtKB-KW"/>
</dbReference>
<feature type="chain" id="PRO_5002150519" description="Crh-like protein" evidence="18">
    <location>
        <begin position="21"/>
        <end position="463"/>
    </location>
</feature>
<keyword evidence="21" id="KW-1185">Reference proteome</keyword>
<dbReference type="InterPro" id="IPR000757">
    <property type="entry name" value="Beta-glucanase-like"/>
</dbReference>
<evidence type="ECO:0000256" key="7">
    <source>
        <dbReference type="ARBA" id="ARBA00022801"/>
    </source>
</evidence>
<dbReference type="GO" id="GO:0009277">
    <property type="term" value="C:fungal-type cell wall"/>
    <property type="evidence" value="ECO:0007669"/>
    <property type="project" value="UniProtKB-ARBA"/>
</dbReference>
<dbReference type="GO" id="GO:0031505">
    <property type="term" value="P:fungal-type cell wall organization"/>
    <property type="evidence" value="ECO:0007669"/>
    <property type="project" value="TreeGrafter"/>
</dbReference>
<evidence type="ECO:0000256" key="15">
    <source>
        <dbReference type="PIRNR" id="PIRNR037299"/>
    </source>
</evidence>
<protein>
    <recommendedName>
        <fullName evidence="15">Crh-like protein</fullName>
        <ecNumber evidence="15">3.2.-.-</ecNumber>
    </recommendedName>
</protein>
<keyword evidence="3" id="KW-0336">GPI-anchor</keyword>
<dbReference type="AlphaFoldDB" id="A0A0C2IL05"/>
<keyword evidence="6 18" id="KW-0732">Signal</keyword>
<dbReference type="InterPro" id="IPR013320">
    <property type="entry name" value="ConA-like_dom_sf"/>
</dbReference>
<organism evidence="20 21">
    <name type="scientific">Sporothrix brasiliensis 5110</name>
    <dbReference type="NCBI Taxonomy" id="1398154"/>
    <lineage>
        <taxon>Eukaryota</taxon>
        <taxon>Fungi</taxon>
        <taxon>Dikarya</taxon>
        <taxon>Ascomycota</taxon>
        <taxon>Pezizomycotina</taxon>
        <taxon>Sordariomycetes</taxon>
        <taxon>Sordariomycetidae</taxon>
        <taxon>Ophiostomatales</taxon>
        <taxon>Ophiostomataceae</taxon>
        <taxon>Sporothrix</taxon>
    </lineage>
</organism>
<name>A0A0C2IL05_9PEZI</name>
<feature type="compositionally biased region" description="Gly residues" evidence="17">
    <location>
        <begin position="390"/>
        <end position="404"/>
    </location>
</feature>
<evidence type="ECO:0000256" key="1">
    <source>
        <dbReference type="ARBA" id="ARBA00000822"/>
    </source>
</evidence>
<dbReference type="InterPro" id="IPR017168">
    <property type="entry name" value="CHR-like"/>
</dbReference>
<dbReference type="GeneID" id="63673727"/>
<keyword evidence="9" id="KW-0325">Glycoprotein</keyword>
<evidence type="ECO:0000256" key="12">
    <source>
        <dbReference type="ARBA" id="ARBA00023316"/>
    </source>
</evidence>
<evidence type="ECO:0000256" key="3">
    <source>
        <dbReference type="ARBA" id="ARBA00022622"/>
    </source>
</evidence>
<dbReference type="GO" id="GO:0008843">
    <property type="term" value="F:endochitinase activity"/>
    <property type="evidence" value="ECO:0007669"/>
    <property type="project" value="UniProtKB-EC"/>
</dbReference>
<dbReference type="GO" id="GO:0005975">
    <property type="term" value="P:carbohydrate metabolic process"/>
    <property type="evidence" value="ECO:0007669"/>
    <property type="project" value="InterPro"/>
</dbReference>
<evidence type="ECO:0000256" key="13">
    <source>
        <dbReference type="ARBA" id="ARBA00038074"/>
    </source>
</evidence>
<evidence type="ECO:0000259" key="19">
    <source>
        <dbReference type="PROSITE" id="PS51762"/>
    </source>
</evidence>
<dbReference type="Pfam" id="PF00722">
    <property type="entry name" value="Glyco_hydro_16"/>
    <property type="match status" value="1"/>
</dbReference>
<dbReference type="PANTHER" id="PTHR10963">
    <property type="entry name" value="GLYCOSYL HYDROLASE-RELATED"/>
    <property type="match status" value="1"/>
</dbReference>
<dbReference type="VEuPathDB" id="FungiDB:SPBR_00487"/>
<dbReference type="SUPFAM" id="SSF49899">
    <property type="entry name" value="Concanavalin A-like lectins/glucanases"/>
    <property type="match status" value="1"/>
</dbReference>
<accession>A0A0C2IL05</accession>
<evidence type="ECO:0000256" key="9">
    <source>
        <dbReference type="ARBA" id="ARBA00023180"/>
    </source>
</evidence>
<feature type="compositionally biased region" description="Low complexity" evidence="17">
    <location>
        <begin position="351"/>
        <end position="367"/>
    </location>
</feature>
<feature type="active site" description="Proton donor" evidence="16">
    <location>
        <position position="168"/>
    </location>
</feature>
<keyword evidence="11" id="KW-0326">Glycosidase</keyword>
<evidence type="ECO:0000256" key="18">
    <source>
        <dbReference type="SAM" id="SignalP"/>
    </source>
</evidence>
<sequence>MVRSLLPIGVALIGATSVLAAGSIPTCSLTQKCPESAPCCSQYGQCGVGAYCLGGCDPRMSFSLDSCAPEPQCISRVMKMNSLDRIVDVSEYLGDSSKADWVAQGTPLVYNNEAVLLTMPANSVGTVLSSTGYMWYGNVKATFKTSRGAGVVTAFILLSDVKDEIDYEFVGTELNIAQTNYYFQGILDWHNSGNISLSDTYENYHTYEIQWTPDSITWLVDGQVGRVQKKSDTWNATANQWNFPQTPSRVELSIWPGGAPSNAPGTVEWAGGPIDWNSADIKNYGYDFATFTEVEIQCYNASSAPGTNNAVSYTYNNWLATNNTVVNGDKNPIMKNFENTGLDMTSGPDAGSSSTSSAAGSKKTNSNTVPGGTSNGPGNSQGNGDSSSGSGSGSGSGSNSGGSSTGSSSGCSTTGFSQSCDSGNSGNSGSSSKSDGGRIVGGERIISASAFAVVVALGAMMVL</sequence>
<proteinExistence type="inferred from homology"/>
<feature type="domain" description="GH16" evidence="19">
    <location>
        <begin position="63"/>
        <end position="278"/>
    </location>
</feature>
<evidence type="ECO:0000256" key="16">
    <source>
        <dbReference type="PIRSR" id="PIRSR037299-1"/>
    </source>
</evidence>
<comment type="function">
    <text evidence="14">Dual chitinase/transglycosylase that plays a role in cell wall architecture. Chitinase and transglycosylase activities are coupled. Required for the polysaccharide cross-linking at the septa and the cell wall. More specifically, transfers chitin to 1,6-beta-glucan in the cell wall.</text>
</comment>
<evidence type="ECO:0000256" key="11">
    <source>
        <dbReference type="ARBA" id="ARBA00023295"/>
    </source>
</evidence>
<evidence type="ECO:0000256" key="8">
    <source>
        <dbReference type="ARBA" id="ARBA00023136"/>
    </source>
</evidence>
<evidence type="ECO:0000256" key="5">
    <source>
        <dbReference type="ARBA" id="ARBA00022679"/>
    </source>
</evidence>
<dbReference type="EMBL" id="AWTV01000008">
    <property type="protein sequence ID" value="KIH89791.1"/>
    <property type="molecule type" value="Genomic_DNA"/>
</dbReference>
<feature type="active site" description="Nucleophile" evidence="16">
    <location>
        <position position="164"/>
    </location>
</feature>
<dbReference type="GO" id="GO:0098552">
    <property type="term" value="C:side of membrane"/>
    <property type="evidence" value="ECO:0007669"/>
    <property type="project" value="UniProtKB-KW"/>
</dbReference>
<keyword evidence="7 15" id="KW-0378">Hydrolase</keyword>
<keyword evidence="8 15" id="KW-0472">Membrane</keyword>
<evidence type="ECO:0000256" key="10">
    <source>
        <dbReference type="ARBA" id="ARBA00023288"/>
    </source>
</evidence>
<keyword evidence="10" id="KW-0449">Lipoprotein</keyword>
<dbReference type="Gene3D" id="2.60.120.200">
    <property type="match status" value="1"/>
</dbReference>
<dbReference type="RefSeq" id="XP_040617801.1">
    <property type="nucleotide sequence ID" value="XM_040758806.1"/>
</dbReference>
<evidence type="ECO:0000256" key="6">
    <source>
        <dbReference type="ARBA" id="ARBA00022729"/>
    </source>
</evidence>
<dbReference type="PANTHER" id="PTHR10963:SF22">
    <property type="entry name" value="GLYCOSIDASE CRH2-RELATED"/>
    <property type="match status" value="1"/>
</dbReference>
<gene>
    <name evidence="20" type="ORF">SPBR_00487</name>
</gene>
<feature type="signal peptide" evidence="18">
    <location>
        <begin position="1"/>
        <end position="20"/>
    </location>
</feature>
<comment type="caution">
    <text evidence="20">The sequence shown here is derived from an EMBL/GenBank/DDBJ whole genome shotgun (WGS) entry which is preliminary data.</text>
</comment>
<dbReference type="PIRSF" id="PIRSF037299">
    <property type="entry name" value="Glycosidase_CRH1_prd"/>
    <property type="match status" value="1"/>
</dbReference>
<keyword evidence="12" id="KW-0961">Cell wall biogenesis/degradation</keyword>
<evidence type="ECO:0000256" key="4">
    <source>
        <dbReference type="ARBA" id="ARBA00022676"/>
    </source>
</evidence>
<dbReference type="Proteomes" id="UP000031575">
    <property type="component" value="Unassembled WGS sequence"/>
</dbReference>
<comment type="catalytic activity">
    <reaction evidence="1">
        <text>Random endo-hydrolysis of N-acetyl-beta-D-glucosaminide (1-&gt;4)-beta-linkages in chitin and chitodextrins.</text>
        <dbReference type="EC" id="3.2.1.14"/>
    </reaction>
</comment>
<reference evidence="20 21" key="1">
    <citation type="journal article" date="2014" name="BMC Genomics">
        <title>Comparative genomics of the major fungal agents of human and animal Sporotrichosis: Sporothrix schenckii and Sporothrix brasiliensis.</title>
        <authorList>
            <person name="Teixeira M.M."/>
            <person name="de Almeida L.G."/>
            <person name="Kubitschek-Barreira P."/>
            <person name="Alves F.L."/>
            <person name="Kioshima E.S."/>
            <person name="Abadio A.K."/>
            <person name="Fernandes L."/>
            <person name="Derengowski L.S."/>
            <person name="Ferreira K.S."/>
            <person name="Souza R.C."/>
            <person name="Ruiz J.C."/>
            <person name="de Andrade N.C."/>
            <person name="Paes H.C."/>
            <person name="Nicola A.M."/>
            <person name="Albuquerque P."/>
            <person name="Gerber A.L."/>
            <person name="Martins V.P."/>
            <person name="Peconick L.D."/>
            <person name="Neto A.V."/>
            <person name="Chaucanez C.B."/>
            <person name="Silva P.A."/>
            <person name="Cunha O.L."/>
            <person name="de Oliveira F.F."/>
            <person name="dos Santos T.C."/>
            <person name="Barros A.L."/>
            <person name="Soares M.A."/>
            <person name="de Oliveira L.M."/>
            <person name="Marini M.M."/>
            <person name="Villalobos-Duno H."/>
            <person name="Cunha M.M."/>
            <person name="de Hoog S."/>
            <person name="da Silveira J.F."/>
            <person name="Henrissat B."/>
            <person name="Nino-Vega G.A."/>
            <person name="Cisalpino P.S."/>
            <person name="Mora-Montes H.M."/>
            <person name="Almeida S.R."/>
            <person name="Stajich J.E."/>
            <person name="Lopes-Bezerra L.M."/>
            <person name="Vasconcelos A.T."/>
            <person name="Felipe M.S."/>
        </authorList>
    </citation>
    <scope>NUCLEOTIDE SEQUENCE [LARGE SCALE GENOMIC DNA]</scope>
    <source>
        <strain evidence="20 21">5110</strain>
    </source>
</reference>
<evidence type="ECO:0000313" key="20">
    <source>
        <dbReference type="EMBL" id="KIH89791.1"/>
    </source>
</evidence>
<evidence type="ECO:0000256" key="17">
    <source>
        <dbReference type="SAM" id="MobiDB-lite"/>
    </source>
</evidence>